<dbReference type="EMBL" id="JACCAC010000001">
    <property type="protein sequence ID" value="NYG56869.1"/>
    <property type="molecule type" value="Genomic_DNA"/>
</dbReference>
<dbReference type="AlphaFoldDB" id="A0A7Y9RX20"/>
<protein>
    <submittedName>
        <fullName evidence="2">Uncharacterized protein</fullName>
    </submittedName>
</protein>
<accession>A0A7Y9RX20</accession>
<name>A0A7Y9RX20_9ACTN</name>
<dbReference type="RefSeq" id="WP_179519053.1">
    <property type="nucleotide sequence ID" value="NZ_JACCAC010000001.1"/>
</dbReference>
<evidence type="ECO:0000256" key="1">
    <source>
        <dbReference type="SAM" id="MobiDB-lite"/>
    </source>
</evidence>
<dbReference type="Proteomes" id="UP000544110">
    <property type="component" value="Unassembled WGS sequence"/>
</dbReference>
<proteinExistence type="predicted"/>
<sequence>MSAAPVGRSPLATQGPVVWGGRTSADVPDSLDDWSTSRSGLHRRLREAGSLVVLDALSFPWQVLDADERALPTCVALPDDLDATSLGQLLGVPLLTHLTPYDRLVGPRREVRAALQEEWHLPPTVWAEAPPSPADALPPGARGAKLRHLQLSSALVEEARAATADVSEAGARIHVRGDASAHRSALVRAFGATAAVTGPELDDPPSPHVVAVVLPDGADADEVAAQALSAREVLHPGGRVVLAAHVVTAPGGPANISTSACVEALSRGFGTMVHVDRLRSLRLVGEPWSRVVVMTLTSLWPRPE</sequence>
<gene>
    <name evidence="2" type="ORF">BJ989_003173</name>
</gene>
<feature type="region of interest" description="Disordered" evidence="1">
    <location>
        <begin position="1"/>
        <end position="24"/>
    </location>
</feature>
<comment type="caution">
    <text evidence="2">The sequence shown here is derived from an EMBL/GenBank/DDBJ whole genome shotgun (WGS) entry which is preliminary data.</text>
</comment>
<evidence type="ECO:0000313" key="2">
    <source>
        <dbReference type="EMBL" id="NYG56869.1"/>
    </source>
</evidence>
<keyword evidence="3" id="KW-1185">Reference proteome</keyword>
<organism evidence="2 3">
    <name type="scientific">Nocardioides perillae</name>
    <dbReference type="NCBI Taxonomy" id="1119534"/>
    <lineage>
        <taxon>Bacteria</taxon>
        <taxon>Bacillati</taxon>
        <taxon>Actinomycetota</taxon>
        <taxon>Actinomycetes</taxon>
        <taxon>Propionibacteriales</taxon>
        <taxon>Nocardioidaceae</taxon>
        <taxon>Nocardioides</taxon>
    </lineage>
</organism>
<reference evidence="2 3" key="1">
    <citation type="submission" date="2020-07" db="EMBL/GenBank/DDBJ databases">
        <title>Sequencing the genomes of 1000 actinobacteria strains.</title>
        <authorList>
            <person name="Klenk H.-P."/>
        </authorList>
    </citation>
    <scope>NUCLEOTIDE SEQUENCE [LARGE SCALE GENOMIC DNA]</scope>
    <source>
        <strain evidence="2 3">DSM 24552</strain>
    </source>
</reference>
<evidence type="ECO:0000313" key="3">
    <source>
        <dbReference type="Proteomes" id="UP000544110"/>
    </source>
</evidence>